<feature type="compositionally biased region" description="Low complexity" evidence="1">
    <location>
        <begin position="289"/>
        <end position="312"/>
    </location>
</feature>
<dbReference type="EMBL" id="PGCJ01001395">
    <property type="protein sequence ID" value="PLW05739.1"/>
    <property type="molecule type" value="Genomic_DNA"/>
</dbReference>
<comment type="caution">
    <text evidence="2">The sequence shown here is derived from an EMBL/GenBank/DDBJ whole genome shotgun (WGS) entry which is preliminary data.</text>
</comment>
<feature type="region of interest" description="Disordered" evidence="1">
    <location>
        <begin position="136"/>
        <end position="226"/>
    </location>
</feature>
<feature type="region of interest" description="Disordered" evidence="1">
    <location>
        <begin position="68"/>
        <end position="124"/>
    </location>
</feature>
<evidence type="ECO:0000313" key="2">
    <source>
        <dbReference type="EMBL" id="PLW05739.1"/>
    </source>
</evidence>
<feature type="region of interest" description="Disordered" evidence="1">
    <location>
        <begin position="269"/>
        <end position="312"/>
    </location>
</feature>
<accession>A0A2N5RXK9</accession>
<gene>
    <name evidence="2" type="ORF">PCANC_28859</name>
</gene>
<proteinExistence type="predicted"/>
<organism evidence="2 3">
    <name type="scientific">Puccinia coronata f. sp. avenae</name>
    <dbReference type="NCBI Taxonomy" id="200324"/>
    <lineage>
        <taxon>Eukaryota</taxon>
        <taxon>Fungi</taxon>
        <taxon>Dikarya</taxon>
        <taxon>Basidiomycota</taxon>
        <taxon>Pucciniomycotina</taxon>
        <taxon>Pucciniomycetes</taxon>
        <taxon>Pucciniales</taxon>
        <taxon>Pucciniaceae</taxon>
        <taxon>Puccinia</taxon>
    </lineage>
</organism>
<reference evidence="2 3" key="1">
    <citation type="submission" date="2017-11" db="EMBL/GenBank/DDBJ databases">
        <title>De novo assembly and phasing of dikaryotic genomes from two isolates of Puccinia coronata f. sp. avenae, the causal agent of oat crown rust.</title>
        <authorList>
            <person name="Miller M.E."/>
            <person name="Zhang Y."/>
            <person name="Omidvar V."/>
            <person name="Sperschneider J."/>
            <person name="Schwessinger B."/>
            <person name="Raley C."/>
            <person name="Palmer J.M."/>
            <person name="Garnica D."/>
            <person name="Upadhyaya N."/>
            <person name="Rathjen J."/>
            <person name="Taylor J.M."/>
            <person name="Park R.F."/>
            <person name="Dodds P.N."/>
            <person name="Hirsch C.D."/>
            <person name="Kianian S.F."/>
            <person name="Figueroa M."/>
        </authorList>
    </citation>
    <scope>NUCLEOTIDE SEQUENCE [LARGE SCALE GENOMIC DNA]</scope>
    <source>
        <strain evidence="2">12NC29</strain>
    </source>
</reference>
<keyword evidence="3" id="KW-1185">Reference proteome</keyword>
<evidence type="ECO:0000313" key="3">
    <source>
        <dbReference type="Proteomes" id="UP000235388"/>
    </source>
</evidence>
<protein>
    <submittedName>
        <fullName evidence="2">Uncharacterized protein</fullName>
    </submittedName>
</protein>
<evidence type="ECO:0000256" key="1">
    <source>
        <dbReference type="SAM" id="MobiDB-lite"/>
    </source>
</evidence>
<dbReference type="Proteomes" id="UP000235388">
    <property type="component" value="Unassembled WGS sequence"/>
</dbReference>
<name>A0A2N5RXK9_9BASI</name>
<dbReference type="AlphaFoldDB" id="A0A2N5RXK9"/>
<sequence length="407" mass="43826">MDKYGCNSKALAIRNLYDKTKPIRIKRDCLFLHWSTMRLGWTLITPHSNFPLELYVIATKTEIATSRLPGDAKQDDALSTPQKTGADKTTEASLTGSHKKAPGNPSAGAQKKGPSDPNGSPVRKYTLARKLPNGQWLAPCQIPRSKKDHTPALKDLPGQSCDDPMVLNVDWSNPASPVGHDGLATPNAAGDLPLESKDDSSGNNQLEHAGHSKNPPPPGGATLQLSPLLGDMSFTLPPAGASALINQSPARKVHQSPACVDREFSRLNFSSRQGGRGDNCGSPTRKAPGSSWGGSSMQSVSGPAASPSVSPSLFSSTSRQFPPLTAKGLIMTLDQFLTHARFDLDDQVVRVLISMNQIQHWGYFRHSSVGKLRKKGFPKPIAVQLMYGVALLKVSLEEESISYSYEV</sequence>